<keyword evidence="1" id="KW-0812">Transmembrane</keyword>
<name>A0A2R6NXQ1_9APHY</name>
<accession>A0A2R6NXQ1</accession>
<feature type="transmembrane region" description="Helical" evidence="1">
    <location>
        <begin position="155"/>
        <end position="179"/>
    </location>
</feature>
<protein>
    <submittedName>
        <fullName evidence="2">Uncharacterized protein</fullName>
    </submittedName>
</protein>
<keyword evidence="1" id="KW-1133">Transmembrane helix</keyword>
<keyword evidence="3" id="KW-1185">Reference proteome</keyword>
<evidence type="ECO:0000256" key="1">
    <source>
        <dbReference type="SAM" id="Phobius"/>
    </source>
</evidence>
<keyword evidence="1" id="KW-0472">Membrane</keyword>
<feature type="transmembrane region" description="Helical" evidence="1">
    <location>
        <begin position="113"/>
        <end position="135"/>
    </location>
</feature>
<dbReference type="OrthoDB" id="3230658at2759"/>
<sequence>MSDCPLPNAETALAWLPPDVGAQLQASAYLYVATLGVQSIRSAYDGRRCNTDYFSTGMDMGLLDGFMGRIDVGNVGNCNALLIAIGTVGTIAVPANSYLMFMRVRAVFNDSKPIVIIFGFLWVATLAGSITAPFSLKGVHIGTTQRCINSEVKQYGSAGIIIATCNDTLIFLAITYRLIMHHVPSDSWSHRLRGFLRGDGMGKMSKLLLQTGQLYYLYVAALTM</sequence>
<reference evidence="2 3" key="1">
    <citation type="submission" date="2018-02" db="EMBL/GenBank/DDBJ databases">
        <title>Genome sequence of the basidiomycete white-rot fungus Phlebia centrifuga.</title>
        <authorList>
            <person name="Granchi Z."/>
            <person name="Peng M."/>
            <person name="de Vries R.P."/>
            <person name="Hilden K."/>
            <person name="Makela M.R."/>
            <person name="Grigoriev I."/>
            <person name="Riley R."/>
        </authorList>
    </citation>
    <scope>NUCLEOTIDE SEQUENCE [LARGE SCALE GENOMIC DNA]</scope>
    <source>
        <strain evidence="2 3">FBCC195</strain>
    </source>
</reference>
<proteinExistence type="predicted"/>
<dbReference type="Proteomes" id="UP000186601">
    <property type="component" value="Unassembled WGS sequence"/>
</dbReference>
<dbReference type="AlphaFoldDB" id="A0A2R6NXQ1"/>
<dbReference type="EMBL" id="MLYV02000696">
    <property type="protein sequence ID" value="PSR79413.1"/>
    <property type="molecule type" value="Genomic_DNA"/>
</dbReference>
<evidence type="ECO:0000313" key="3">
    <source>
        <dbReference type="Proteomes" id="UP000186601"/>
    </source>
</evidence>
<comment type="caution">
    <text evidence="2">The sequence shown here is derived from an EMBL/GenBank/DDBJ whole genome shotgun (WGS) entry which is preliminary data.</text>
</comment>
<evidence type="ECO:0000313" key="2">
    <source>
        <dbReference type="EMBL" id="PSR79413.1"/>
    </source>
</evidence>
<gene>
    <name evidence="2" type="ORF">PHLCEN_2v7058</name>
</gene>
<feature type="transmembrane region" description="Helical" evidence="1">
    <location>
        <begin position="80"/>
        <end position="101"/>
    </location>
</feature>
<organism evidence="2 3">
    <name type="scientific">Hermanssonia centrifuga</name>
    <dbReference type="NCBI Taxonomy" id="98765"/>
    <lineage>
        <taxon>Eukaryota</taxon>
        <taxon>Fungi</taxon>
        <taxon>Dikarya</taxon>
        <taxon>Basidiomycota</taxon>
        <taxon>Agaricomycotina</taxon>
        <taxon>Agaricomycetes</taxon>
        <taxon>Polyporales</taxon>
        <taxon>Meruliaceae</taxon>
        <taxon>Hermanssonia</taxon>
    </lineage>
</organism>
<dbReference type="STRING" id="98765.A0A2R6NXQ1"/>